<evidence type="ECO:0000256" key="7">
    <source>
        <dbReference type="ARBA" id="ARBA00023132"/>
    </source>
</evidence>
<keyword evidence="7 9" id="KW-0906">Nuclear pore complex</keyword>
<organism evidence="10 11">
    <name type="scientific">Neodiprion lecontei</name>
    <name type="common">Redheaded pine sawfly</name>
    <dbReference type="NCBI Taxonomy" id="441921"/>
    <lineage>
        <taxon>Eukaryota</taxon>
        <taxon>Metazoa</taxon>
        <taxon>Ecdysozoa</taxon>
        <taxon>Arthropoda</taxon>
        <taxon>Hexapoda</taxon>
        <taxon>Insecta</taxon>
        <taxon>Pterygota</taxon>
        <taxon>Neoptera</taxon>
        <taxon>Endopterygota</taxon>
        <taxon>Hymenoptera</taxon>
        <taxon>Tenthredinoidea</taxon>
        <taxon>Diprionidae</taxon>
        <taxon>Diprioninae</taxon>
        <taxon>Neodiprion</taxon>
    </lineage>
</organism>
<keyword evidence="6 9" id="KW-0811">Translocation</keyword>
<keyword evidence="3 9" id="KW-0813">Transport</keyword>
<comment type="subunit">
    <text evidence="9">Component of the nuclear pore complex (NPC).</text>
</comment>
<keyword evidence="9" id="KW-0472">Membrane</keyword>
<evidence type="ECO:0000256" key="6">
    <source>
        <dbReference type="ARBA" id="ARBA00023010"/>
    </source>
</evidence>
<dbReference type="GeneID" id="107225448"/>
<keyword evidence="4 9" id="KW-0509">mRNA transport</keyword>
<evidence type="ECO:0000256" key="9">
    <source>
        <dbReference type="RuleBase" id="RU365073"/>
    </source>
</evidence>
<keyword evidence="5 9" id="KW-0653">Protein transport</keyword>
<evidence type="ECO:0000256" key="5">
    <source>
        <dbReference type="ARBA" id="ARBA00022927"/>
    </source>
</evidence>
<evidence type="ECO:0000313" key="11">
    <source>
        <dbReference type="RefSeq" id="XP_046598317.1"/>
    </source>
</evidence>
<evidence type="ECO:0000256" key="3">
    <source>
        <dbReference type="ARBA" id="ARBA00022448"/>
    </source>
</evidence>
<evidence type="ECO:0000256" key="2">
    <source>
        <dbReference type="ARBA" id="ARBA00005573"/>
    </source>
</evidence>
<dbReference type="PANTHER" id="PTHR13373">
    <property type="entry name" value="FROUNT PROTEIN-RELATED"/>
    <property type="match status" value="1"/>
</dbReference>
<accession>A0ABM3GDF7</accession>
<keyword evidence="10" id="KW-1185">Reference proteome</keyword>
<proteinExistence type="inferred from homology"/>
<evidence type="ECO:0000256" key="8">
    <source>
        <dbReference type="ARBA" id="ARBA00023242"/>
    </source>
</evidence>
<comment type="similarity">
    <text evidence="2 9">Belongs to the nucleoporin Nup85 family.</text>
</comment>
<dbReference type="InterPro" id="IPR011502">
    <property type="entry name" value="Nucleoporin_Nup85"/>
</dbReference>
<dbReference type="Proteomes" id="UP000829291">
    <property type="component" value="Chromosome 5"/>
</dbReference>
<gene>
    <name evidence="11" type="primary">LOC107225448</name>
</gene>
<name>A0ABM3GDF7_NEOLC</name>
<dbReference type="PANTHER" id="PTHR13373:SF21">
    <property type="entry name" value="NUCLEAR PORE COMPLEX PROTEIN NUP85"/>
    <property type="match status" value="1"/>
</dbReference>
<dbReference type="RefSeq" id="XP_046598317.1">
    <property type="nucleotide sequence ID" value="XM_046742361.1"/>
</dbReference>
<protein>
    <recommendedName>
        <fullName evidence="9">Nuclear pore complex protein Nup85</fullName>
    </recommendedName>
</protein>
<dbReference type="Pfam" id="PF07575">
    <property type="entry name" value="Nucleopor_Nup85"/>
    <property type="match status" value="1"/>
</dbReference>
<sequence length="644" mass="73068">MAEVSNAQIIAIPDDVCRRAGLAATWIGQNKIGVHAYKHINAHSKDVPSSLAPCEVKVHCLRQEVILFEPALRKLVNESNGVFLAIQKIKNSTEDLRPELLKYSKHYRSILRACVENLQDVVEKSTPDKKPTFENYLTIFYNVECVWHLTEILYVNVVPGDVILPQLLEWVRFHFPSRELMASKILAKKSLAADLDNVQYWEAAIGCALHGKLDTVRSLLAMHSKADNPAFGTAENAIRTMPVYNVYGGYSVNEFNMRWKHWQFDLSSQIESKTFSTDRNLELLMRLIVGEELVLWEFSKYTEAWYELLAARLFYSAPCSKQPELARHANHIAEKWRAGRYLDHVILALMESDLHQVIKEIQHMSDNGWFAAHLINLLYNCGRLDIIDKHQINVTSQLHESLILDYASTLMGHHSLWQCGASYFEHCPAQGLTRLQALLESIPLGSEARVNKIIEIARQKHMTNVVTSVSKIQGMKCIRQGRLGNALAWALKAQDGAFATFIADQFLKNYAKHGELECQDLLENLGSCMLISDRLTFLGLYRKYCEFHQTYGLGEFKDAAALLVSLLVSNLTPKYFWSILLTDAIPLLEAEDAVLSSKDTFELLQTVEEHGNDPKFQDKIDLFRLAAARNLARALNIEGCLGDH</sequence>
<comment type="function">
    <text evidence="9">Functions as a component of the nuclear pore complex (NPC).</text>
</comment>
<keyword evidence="8 9" id="KW-0539">Nucleus</keyword>
<reference evidence="11" key="1">
    <citation type="submission" date="2025-08" db="UniProtKB">
        <authorList>
            <consortium name="RefSeq"/>
        </authorList>
    </citation>
    <scope>IDENTIFICATION</scope>
    <source>
        <tissue evidence="11">Thorax and Abdomen</tissue>
    </source>
</reference>
<evidence type="ECO:0000256" key="4">
    <source>
        <dbReference type="ARBA" id="ARBA00022816"/>
    </source>
</evidence>
<evidence type="ECO:0000256" key="1">
    <source>
        <dbReference type="ARBA" id="ARBA00004567"/>
    </source>
</evidence>
<comment type="subcellular location">
    <subcellularLocation>
        <location evidence="1 9">Nucleus</location>
        <location evidence="1 9">Nuclear pore complex</location>
    </subcellularLocation>
</comment>
<evidence type="ECO:0000313" key="10">
    <source>
        <dbReference type="Proteomes" id="UP000829291"/>
    </source>
</evidence>